<gene>
    <name evidence="2" type="ORF">CLV44_113105</name>
</gene>
<dbReference type="Pfam" id="PF04519">
    <property type="entry name" value="Bactofilin"/>
    <property type="match status" value="1"/>
</dbReference>
<dbReference type="EMBL" id="PYGI01000013">
    <property type="protein sequence ID" value="PSL13267.1"/>
    <property type="molecule type" value="Genomic_DNA"/>
</dbReference>
<evidence type="ECO:0000313" key="2">
    <source>
        <dbReference type="EMBL" id="PSL13267.1"/>
    </source>
</evidence>
<accession>A0A2P8EUW7</accession>
<organism evidence="2 3">
    <name type="scientific">Marinobacterium halophilum</name>
    <dbReference type="NCBI Taxonomy" id="267374"/>
    <lineage>
        <taxon>Bacteria</taxon>
        <taxon>Pseudomonadati</taxon>
        <taxon>Pseudomonadota</taxon>
        <taxon>Gammaproteobacteria</taxon>
        <taxon>Oceanospirillales</taxon>
        <taxon>Oceanospirillaceae</taxon>
        <taxon>Marinobacterium</taxon>
    </lineage>
</organism>
<comment type="caution">
    <text evidence="2">The sequence shown here is derived from an EMBL/GenBank/DDBJ whole genome shotgun (WGS) entry which is preliminary data.</text>
</comment>
<evidence type="ECO:0000256" key="1">
    <source>
        <dbReference type="ARBA" id="ARBA00044755"/>
    </source>
</evidence>
<name>A0A2P8EUW7_9GAMM</name>
<dbReference type="PANTHER" id="PTHR35024">
    <property type="entry name" value="HYPOTHETICAL CYTOSOLIC PROTEIN"/>
    <property type="match status" value="1"/>
</dbReference>
<sequence length="156" mass="16731">MGILKRDVSAKSGRGAVTIIARGNHLKGDMDVSGKIHVDGIFEGNIESADDITIGRHGVVRGRISARHVNVSGVLEGDLCCASLHIEKGGQVRAIVLSDCLSIDPQGCFLGERRLQHVPAQLEYHPVSSVAQDDDVLDYALIGALPDRITLSREKD</sequence>
<dbReference type="AlphaFoldDB" id="A0A2P8EUW7"/>
<dbReference type="InterPro" id="IPR007607">
    <property type="entry name" value="BacA/B"/>
</dbReference>
<dbReference type="RefSeq" id="WP_106592048.1">
    <property type="nucleotide sequence ID" value="NZ_PYGI01000013.1"/>
</dbReference>
<evidence type="ECO:0000313" key="3">
    <source>
        <dbReference type="Proteomes" id="UP000242133"/>
    </source>
</evidence>
<dbReference type="Proteomes" id="UP000242133">
    <property type="component" value="Unassembled WGS sequence"/>
</dbReference>
<proteinExistence type="inferred from homology"/>
<comment type="similarity">
    <text evidence="1">Belongs to the bactofilin family.</text>
</comment>
<dbReference type="PANTHER" id="PTHR35024:SF4">
    <property type="entry name" value="POLYMER-FORMING CYTOSKELETAL PROTEIN"/>
    <property type="match status" value="1"/>
</dbReference>
<keyword evidence="3" id="KW-1185">Reference proteome</keyword>
<dbReference type="OrthoDB" id="5612117at2"/>
<reference evidence="2 3" key="1">
    <citation type="submission" date="2018-03" db="EMBL/GenBank/DDBJ databases">
        <title>Genomic Encyclopedia of Archaeal and Bacterial Type Strains, Phase II (KMG-II): from individual species to whole genera.</title>
        <authorList>
            <person name="Goeker M."/>
        </authorList>
    </citation>
    <scope>NUCLEOTIDE SEQUENCE [LARGE SCALE GENOMIC DNA]</scope>
    <source>
        <strain evidence="2 3">DSM 17586</strain>
    </source>
</reference>
<protein>
    <submittedName>
        <fullName evidence="2">Cytoskeletal protein CcmA (Bactofilin family)</fullName>
    </submittedName>
</protein>